<organism evidence="1">
    <name type="scientific">virus sp. ctJpG3</name>
    <dbReference type="NCBI Taxonomy" id="2825812"/>
    <lineage>
        <taxon>Viruses</taxon>
    </lineage>
</organism>
<accession>A0A8S5RMM4</accession>
<reference evidence="1" key="1">
    <citation type="journal article" date="2021" name="Proc. Natl. Acad. Sci. U.S.A.">
        <title>A Catalog of Tens of Thousands of Viruses from Human Metagenomes Reveals Hidden Associations with Chronic Diseases.</title>
        <authorList>
            <person name="Tisza M.J."/>
            <person name="Buck C.B."/>
        </authorList>
    </citation>
    <scope>NUCLEOTIDE SEQUENCE</scope>
    <source>
        <strain evidence="1">CtJpG3</strain>
    </source>
</reference>
<evidence type="ECO:0000313" key="1">
    <source>
        <dbReference type="EMBL" id="DAE32598.1"/>
    </source>
</evidence>
<sequence length="30" mass="3646">MFFDTFSYFWVKLGKINRRLTAKTANKPQH</sequence>
<protein>
    <submittedName>
        <fullName evidence="1">Uncharacterized protein</fullName>
    </submittedName>
</protein>
<proteinExistence type="predicted"/>
<name>A0A8S5RMM4_9VIRU</name>
<dbReference type="EMBL" id="BK059125">
    <property type="protein sequence ID" value="DAE32598.1"/>
    <property type="molecule type" value="Genomic_DNA"/>
</dbReference>